<feature type="region of interest" description="Disordered" evidence="1">
    <location>
        <begin position="31"/>
        <end position="51"/>
    </location>
</feature>
<evidence type="ECO:0000313" key="2">
    <source>
        <dbReference type="EMBL" id="GCB62991.1"/>
    </source>
</evidence>
<dbReference type="OrthoDB" id="10050218at2759"/>
<dbReference type="EMBL" id="BFAA01000014">
    <property type="protein sequence ID" value="GCB62991.1"/>
    <property type="molecule type" value="Genomic_DNA"/>
</dbReference>
<dbReference type="OMA" id="IEMPECT"/>
<accession>A0A401NQ05</accession>
<feature type="compositionally biased region" description="Basic and acidic residues" evidence="1">
    <location>
        <begin position="69"/>
        <end position="81"/>
    </location>
</feature>
<dbReference type="Proteomes" id="UP000288216">
    <property type="component" value="Unassembled WGS sequence"/>
</dbReference>
<feature type="non-terminal residue" evidence="2">
    <location>
        <position position="1"/>
    </location>
</feature>
<name>A0A401NQ05_SCYTO</name>
<sequence length="475" mass="53556">AVFEQKMAAYSRRSVLPSKRSANLIASKVLRSETESKSSCNTSVQSSQQKTMHVASEQLFIKPTTPNLKRRDSFGPRKSFTEDSNGSSTLLKSSKSVPNLSDSRNVFTTQKSPLPSTPYLRPASTHTPRHRLSQCDTFQRITPKPHAASQNTSHKNVHKEESKVSDIGSSMEEYSGKAKGARIVQSRFREAAAMKKKVVIKDHEKSSGPGLKRLNIKKKCSDLHSTVLEESVLLPSLNWDLSAMKPELSSIGMPEHTYSVLEPALSPTLPEEDATEVNNFDALLYSYMYSMRENKLATYQEKAEEYLLPMEEDNQHFRRGIFQQKQELILQGKNKQMDGMVEQQLEHLQPVVASNQQFEIQYRSFGQALDTTRHGLQMKNISTSEDLRQNLEELKIHLKSTHQLLDGRGLQSDGSNSKAEIELREAAAKTETEMKSYFGKIEEVASYISRETALIHQELDEEDLGMKVSAKGIFI</sequence>
<evidence type="ECO:0000256" key="1">
    <source>
        <dbReference type="SAM" id="MobiDB-lite"/>
    </source>
</evidence>
<protein>
    <submittedName>
        <fullName evidence="2">Uncharacterized protein</fullName>
    </submittedName>
</protein>
<dbReference type="STRING" id="75743.A0A401NQ05"/>
<dbReference type="AlphaFoldDB" id="A0A401NQ05"/>
<evidence type="ECO:0000313" key="3">
    <source>
        <dbReference type="Proteomes" id="UP000288216"/>
    </source>
</evidence>
<reference evidence="2 3" key="1">
    <citation type="journal article" date="2018" name="Nat. Ecol. Evol.">
        <title>Shark genomes provide insights into elasmobranch evolution and the origin of vertebrates.</title>
        <authorList>
            <person name="Hara Y"/>
            <person name="Yamaguchi K"/>
            <person name="Onimaru K"/>
            <person name="Kadota M"/>
            <person name="Koyanagi M"/>
            <person name="Keeley SD"/>
            <person name="Tatsumi K"/>
            <person name="Tanaka K"/>
            <person name="Motone F"/>
            <person name="Kageyama Y"/>
            <person name="Nozu R"/>
            <person name="Adachi N"/>
            <person name="Nishimura O"/>
            <person name="Nakagawa R"/>
            <person name="Tanegashima C"/>
            <person name="Kiyatake I"/>
            <person name="Matsumoto R"/>
            <person name="Murakumo K"/>
            <person name="Nishida K"/>
            <person name="Terakita A"/>
            <person name="Kuratani S"/>
            <person name="Sato K"/>
            <person name="Hyodo S Kuraku.S."/>
        </authorList>
    </citation>
    <scope>NUCLEOTIDE SEQUENCE [LARGE SCALE GENOMIC DNA]</scope>
</reference>
<feature type="compositionally biased region" description="Polar residues" evidence="1">
    <location>
        <begin position="82"/>
        <end position="114"/>
    </location>
</feature>
<feature type="region of interest" description="Disordered" evidence="1">
    <location>
        <begin position="145"/>
        <end position="171"/>
    </location>
</feature>
<feature type="compositionally biased region" description="Polar residues" evidence="1">
    <location>
        <begin position="37"/>
        <end position="51"/>
    </location>
</feature>
<comment type="caution">
    <text evidence="2">The sequence shown here is derived from an EMBL/GenBank/DDBJ whole genome shotgun (WGS) entry which is preliminary data.</text>
</comment>
<gene>
    <name evidence="2" type="ORF">scyTo_0000095</name>
</gene>
<organism evidence="2 3">
    <name type="scientific">Scyliorhinus torazame</name>
    <name type="common">Cloudy catshark</name>
    <name type="synonym">Catulus torazame</name>
    <dbReference type="NCBI Taxonomy" id="75743"/>
    <lineage>
        <taxon>Eukaryota</taxon>
        <taxon>Metazoa</taxon>
        <taxon>Chordata</taxon>
        <taxon>Craniata</taxon>
        <taxon>Vertebrata</taxon>
        <taxon>Chondrichthyes</taxon>
        <taxon>Elasmobranchii</taxon>
        <taxon>Galeomorphii</taxon>
        <taxon>Galeoidea</taxon>
        <taxon>Carcharhiniformes</taxon>
        <taxon>Scyliorhinidae</taxon>
        <taxon>Scyliorhinus</taxon>
    </lineage>
</organism>
<keyword evidence="3" id="KW-1185">Reference proteome</keyword>
<proteinExistence type="predicted"/>
<feature type="region of interest" description="Disordered" evidence="1">
    <location>
        <begin position="63"/>
        <end position="131"/>
    </location>
</feature>